<dbReference type="VEuPathDB" id="FungiDB:AeMF1_020081"/>
<dbReference type="OrthoDB" id="68630at2759"/>
<protein>
    <submittedName>
        <fullName evidence="3">Uncharacterized protein</fullName>
    </submittedName>
</protein>
<name>A0A6G0X8Z8_9STRA</name>
<feature type="region of interest" description="Disordered" evidence="1">
    <location>
        <begin position="1"/>
        <end position="30"/>
    </location>
</feature>
<keyword evidence="2" id="KW-1133">Transmembrane helix</keyword>
<evidence type="ECO:0000313" key="4">
    <source>
        <dbReference type="Proteomes" id="UP000481153"/>
    </source>
</evidence>
<gene>
    <name evidence="3" type="ORF">Ae201684_007531</name>
</gene>
<evidence type="ECO:0000256" key="1">
    <source>
        <dbReference type="SAM" id="MobiDB-lite"/>
    </source>
</evidence>
<feature type="transmembrane region" description="Helical" evidence="2">
    <location>
        <begin position="228"/>
        <end position="253"/>
    </location>
</feature>
<proteinExistence type="predicted"/>
<reference evidence="3 4" key="1">
    <citation type="submission" date="2019-07" db="EMBL/GenBank/DDBJ databases">
        <title>Genomics analysis of Aphanomyces spp. identifies a new class of oomycete effector associated with host adaptation.</title>
        <authorList>
            <person name="Gaulin E."/>
        </authorList>
    </citation>
    <scope>NUCLEOTIDE SEQUENCE [LARGE SCALE GENOMIC DNA]</scope>
    <source>
        <strain evidence="3 4">ATCC 201684</strain>
    </source>
</reference>
<feature type="transmembrane region" description="Helical" evidence="2">
    <location>
        <begin position="75"/>
        <end position="91"/>
    </location>
</feature>
<feature type="transmembrane region" description="Helical" evidence="2">
    <location>
        <begin position="112"/>
        <end position="132"/>
    </location>
</feature>
<dbReference type="EMBL" id="VJMJ01000089">
    <property type="protein sequence ID" value="KAF0736521.1"/>
    <property type="molecule type" value="Genomic_DNA"/>
</dbReference>
<keyword evidence="2" id="KW-0812">Transmembrane</keyword>
<keyword evidence="4" id="KW-1185">Reference proteome</keyword>
<evidence type="ECO:0000256" key="2">
    <source>
        <dbReference type="SAM" id="Phobius"/>
    </source>
</evidence>
<evidence type="ECO:0000313" key="3">
    <source>
        <dbReference type="EMBL" id="KAF0736521.1"/>
    </source>
</evidence>
<keyword evidence="2" id="KW-0472">Membrane</keyword>
<feature type="transmembrane region" description="Helical" evidence="2">
    <location>
        <begin position="42"/>
        <end position="69"/>
    </location>
</feature>
<dbReference type="Proteomes" id="UP000481153">
    <property type="component" value="Unassembled WGS sequence"/>
</dbReference>
<accession>A0A6G0X8Z8</accession>
<comment type="caution">
    <text evidence="3">The sequence shown here is derived from an EMBL/GenBank/DDBJ whole genome shotgun (WGS) entry which is preliminary data.</text>
</comment>
<organism evidence="3 4">
    <name type="scientific">Aphanomyces euteiches</name>
    <dbReference type="NCBI Taxonomy" id="100861"/>
    <lineage>
        <taxon>Eukaryota</taxon>
        <taxon>Sar</taxon>
        <taxon>Stramenopiles</taxon>
        <taxon>Oomycota</taxon>
        <taxon>Saprolegniomycetes</taxon>
        <taxon>Saprolegniales</taxon>
        <taxon>Verrucalvaceae</taxon>
        <taxon>Aphanomyces</taxon>
    </lineage>
</organism>
<dbReference type="AlphaFoldDB" id="A0A6G0X8Z8"/>
<sequence>MDVLRSPSHEGTFGATPTAEETSATTKAKPTQSRMRRMLKQLFVLPTIRFALGAVFGATATVTICFFPFPKGKYFSFICAPIALAFAFLLDKYTNTSVCMVTTAIKVIQRKASFTTAWVVYLGMYFGASYIIDQFQHAIDTSPPKDRQYMELVVEKLYFAMNETVSSRLQQTTVVTAFFYGFDHALIRVVLHSMALIWLVLLPEMNPAIAMGFFGNTKALDGEDRARFWVNFVFLVVSCVVFAKVCELILRVIQAMTSKSKPKQN</sequence>
<feature type="compositionally biased region" description="Low complexity" evidence="1">
    <location>
        <begin position="15"/>
        <end position="30"/>
    </location>
</feature>